<sequence length="532" mass="59780">MWKKVKTLIEPLERVMTSLGVKGQKSNTANSSGASYFTSFTKQQISELQNQFSHVNLINSNNTQQPRFLNIIFKNFSIFKSFTPLPAPVPITFSRTPLRVCKTQRIGLTSNYTFLQPIGTRNVFGSSGTRNFSTTMFNKGSTSGGAVLAQLGVKPFSALATKTGALWTRMPENLSKNTNSSDLEKHNSVGLKIEVVRKLFVQSKGIFDAVQKQQDGSDDSINYKPRVVRRANIKKSSRKNKAIVKTSDKESIENNSDVQVYMSFILSSSLFWDFDETSNSMESSHSSVNSLANVVTHLMRQKNRPTPNKLDPMFIKNLRELVEIQHNHMMEVISILTVLQKHDIYDIKIFGCELRVNFPRGMSVSNIENFLKSLGIDLDSPHFELEMIDFEENVELPPNPPDGVQVSEPNYELQFREPTDIFRDTDVQTRLSSTSYTHSSRLSISPASPSHIPSPGSISFISAPPSPCMSPWQPVQPPPKLGQEYFRGIEEFLTDVDDLLDKSSGFGKRGNKSKIVNTERGYSEIGESYFEL</sequence>
<organism evidence="1 2">
    <name type="scientific">Diversispora epigaea</name>
    <dbReference type="NCBI Taxonomy" id="1348612"/>
    <lineage>
        <taxon>Eukaryota</taxon>
        <taxon>Fungi</taxon>
        <taxon>Fungi incertae sedis</taxon>
        <taxon>Mucoromycota</taxon>
        <taxon>Glomeromycotina</taxon>
        <taxon>Glomeromycetes</taxon>
        <taxon>Diversisporales</taxon>
        <taxon>Diversisporaceae</taxon>
        <taxon>Diversispora</taxon>
    </lineage>
</organism>
<gene>
    <name evidence="1" type="ORF">Glove_461g95</name>
</gene>
<evidence type="ECO:0000313" key="1">
    <source>
        <dbReference type="EMBL" id="RHZ52459.1"/>
    </source>
</evidence>
<proteinExistence type="predicted"/>
<dbReference type="AlphaFoldDB" id="A0A397GQ55"/>
<evidence type="ECO:0000313" key="2">
    <source>
        <dbReference type="Proteomes" id="UP000266861"/>
    </source>
</evidence>
<keyword evidence="2" id="KW-1185">Reference proteome</keyword>
<dbReference type="EMBL" id="PQFF01000403">
    <property type="protein sequence ID" value="RHZ52459.1"/>
    <property type="molecule type" value="Genomic_DNA"/>
</dbReference>
<accession>A0A397GQ55</accession>
<name>A0A397GQ55_9GLOM</name>
<protein>
    <submittedName>
        <fullName evidence="1">Uncharacterized protein</fullName>
    </submittedName>
</protein>
<dbReference type="Proteomes" id="UP000266861">
    <property type="component" value="Unassembled WGS sequence"/>
</dbReference>
<comment type="caution">
    <text evidence="1">The sequence shown here is derived from an EMBL/GenBank/DDBJ whole genome shotgun (WGS) entry which is preliminary data.</text>
</comment>
<dbReference type="OrthoDB" id="2363028at2759"/>
<reference evidence="1 2" key="1">
    <citation type="submission" date="2018-08" db="EMBL/GenBank/DDBJ databases">
        <title>Genome and evolution of the arbuscular mycorrhizal fungus Diversispora epigaea (formerly Glomus versiforme) and its bacterial endosymbionts.</title>
        <authorList>
            <person name="Sun X."/>
            <person name="Fei Z."/>
            <person name="Harrison M."/>
        </authorList>
    </citation>
    <scope>NUCLEOTIDE SEQUENCE [LARGE SCALE GENOMIC DNA]</scope>
    <source>
        <strain evidence="1 2">IT104</strain>
    </source>
</reference>